<feature type="transmembrane region" description="Helical" evidence="2">
    <location>
        <begin position="17"/>
        <end position="37"/>
    </location>
</feature>
<protein>
    <submittedName>
        <fullName evidence="3">Uncharacterized protein</fullName>
    </submittedName>
</protein>
<feature type="region of interest" description="Disordered" evidence="1">
    <location>
        <begin position="36"/>
        <end position="69"/>
    </location>
</feature>
<organism evidence="3 4">
    <name type="scientific">Streptococcus thermophilus M17PTZA496</name>
    <dbReference type="NCBI Taxonomy" id="1433289"/>
    <lineage>
        <taxon>Bacteria</taxon>
        <taxon>Bacillati</taxon>
        <taxon>Bacillota</taxon>
        <taxon>Bacilli</taxon>
        <taxon>Lactobacillales</taxon>
        <taxon>Streptococcaceae</taxon>
        <taxon>Streptococcus</taxon>
    </lineage>
</organism>
<gene>
    <name evidence="3" type="ORF">X841_04820</name>
</gene>
<proteinExistence type="predicted"/>
<feature type="compositionally biased region" description="Low complexity" evidence="1">
    <location>
        <begin position="41"/>
        <end position="55"/>
    </location>
</feature>
<keyword evidence="2" id="KW-1133">Transmembrane helix</keyword>
<dbReference type="AlphaFoldDB" id="A0A0E2Q4D7"/>
<name>A0A0E2Q4D7_STRTR</name>
<accession>A0A0E2Q4D7</accession>
<dbReference type="EMBL" id="AZJT01000036">
    <property type="protein sequence ID" value="ETW90205.1"/>
    <property type="molecule type" value="Genomic_DNA"/>
</dbReference>
<dbReference type="RefSeq" id="WP_011681029.1">
    <property type="nucleotide sequence ID" value="NZ_CM002372.1"/>
</dbReference>
<keyword evidence="2" id="KW-0472">Membrane</keyword>
<evidence type="ECO:0000313" key="4">
    <source>
        <dbReference type="Proteomes" id="UP000024559"/>
    </source>
</evidence>
<evidence type="ECO:0000313" key="3">
    <source>
        <dbReference type="EMBL" id="ETW90205.1"/>
    </source>
</evidence>
<reference evidence="4" key="1">
    <citation type="submission" date="2013-12" db="EMBL/GenBank/DDBJ databases">
        <title>Genome sequences of Streptococcus thermophilus strains MTH17CL396 and M17PTZA496 isolated from Fontina cheese in Valle d'Aosta region (Italy).</title>
        <authorList>
            <person name="Treu L."/>
            <person name="Giacomini A."/>
            <person name="Corich V."/>
            <person name="Vendramin V."/>
            <person name="Bovo B."/>
        </authorList>
    </citation>
    <scope>NUCLEOTIDE SEQUENCE [LARGE SCALE GENOMIC DNA]</scope>
    <source>
        <strain evidence="4">M17PTZA496</strain>
    </source>
</reference>
<keyword evidence="2" id="KW-0812">Transmembrane</keyword>
<sequence length="176" mass="18868">MENGKTPKAKKPIYKRIWFWIVVVIVVAVIGSALGGGDEGTSGTSTSTSSTSSSSKIKTAEPKKETATPVSFEQMIKDYLSNGAAADDKYKGKLLEFQGKVSSVTANPIEGTDVTIEAGNFTDNQFEDTEAIVNMNKEMAKQLTSGQTYTFQAKGDGVTMSDGWVMSLEFNNGVVK</sequence>
<dbReference type="InterPro" id="IPR024422">
    <property type="entry name" value="Protein_unknown_function_OB"/>
</dbReference>
<dbReference type="Proteomes" id="UP000024559">
    <property type="component" value="Chromosome"/>
</dbReference>
<dbReference type="PATRIC" id="fig|1433289.7.peg.970"/>
<dbReference type="HOGENOM" id="CLU_1524342_0_0_9"/>
<evidence type="ECO:0000256" key="2">
    <source>
        <dbReference type="SAM" id="Phobius"/>
    </source>
</evidence>
<dbReference type="Pfam" id="PF12869">
    <property type="entry name" value="tRNA_anti-like"/>
    <property type="match status" value="1"/>
</dbReference>
<comment type="caution">
    <text evidence="3">The sequence shown here is derived from an EMBL/GenBank/DDBJ whole genome shotgun (WGS) entry which is preliminary data.</text>
</comment>
<evidence type="ECO:0000256" key="1">
    <source>
        <dbReference type="SAM" id="MobiDB-lite"/>
    </source>
</evidence>